<comment type="caution">
    <text evidence="8">The sequence shown here is derived from an EMBL/GenBank/DDBJ whole genome shotgun (WGS) entry which is preliminary data.</text>
</comment>
<dbReference type="GO" id="GO:0048188">
    <property type="term" value="C:Set1C/COMPASS complex"/>
    <property type="evidence" value="ECO:0007669"/>
    <property type="project" value="TreeGrafter"/>
</dbReference>
<gene>
    <name evidence="8" type="ORF">BCR42DRAFT_401867</name>
</gene>
<dbReference type="Gene3D" id="2.130.10.10">
    <property type="entry name" value="YVTN repeat-like/Quinoprotein amine dehydrogenase"/>
    <property type="match status" value="2"/>
</dbReference>
<dbReference type="AlphaFoldDB" id="A0A1X2IYY1"/>
<feature type="repeat" description="WD" evidence="7">
    <location>
        <begin position="20"/>
        <end position="61"/>
    </location>
</feature>
<evidence type="ECO:0000256" key="5">
    <source>
        <dbReference type="ARBA" id="ARBA00022737"/>
    </source>
</evidence>
<keyword evidence="3" id="KW-0806">Transcription termination</keyword>
<dbReference type="EMBL" id="MCGE01000002">
    <property type="protein sequence ID" value="ORZ23931.1"/>
    <property type="molecule type" value="Genomic_DNA"/>
</dbReference>
<keyword evidence="6" id="KW-0539">Nucleus</keyword>
<dbReference type="PANTHER" id="PTHR19861">
    <property type="entry name" value="WD40 REPEAT PROTEIN SWD2"/>
    <property type="match status" value="1"/>
</dbReference>
<name>A0A1X2IYY1_9FUNG</name>
<dbReference type="PROSITE" id="PS50082">
    <property type="entry name" value="WD_REPEATS_2"/>
    <property type="match status" value="2"/>
</dbReference>
<dbReference type="InterPro" id="IPR036322">
    <property type="entry name" value="WD40_repeat_dom_sf"/>
</dbReference>
<dbReference type="SMART" id="SM00320">
    <property type="entry name" value="WD40"/>
    <property type="match status" value="3"/>
</dbReference>
<keyword evidence="9" id="KW-1185">Reference proteome</keyword>
<keyword evidence="3" id="KW-0804">Transcription</keyword>
<keyword evidence="4 7" id="KW-0853">WD repeat</keyword>
<dbReference type="OrthoDB" id="27537at2759"/>
<organism evidence="8 9">
    <name type="scientific">Absidia repens</name>
    <dbReference type="NCBI Taxonomy" id="90262"/>
    <lineage>
        <taxon>Eukaryota</taxon>
        <taxon>Fungi</taxon>
        <taxon>Fungi incertae sedis</taxon>
        <taxon>Mucoromycota</taxon>
        <taxon>Mucoromycotina</taxon>
        <taxon>Mucoromycetes</taxon>
        <taxon>Mucorales</taxon>
        <taxon>Cunninghamellaceae</taxon>
        <taxon>Absidia</taxon>
    </lineage>
</organism>
<evidence type="ECO:0000256" key="1">
    <source>
        <dbReference type="ARBA" id="ARBA00004123"/>
    </source>
</evidence>
<accession>A0A1X2IYY1</accession>
<feature type="repeat" description="WD" evidence="7">
    <location>
        <begin position="106"/>
        <end position="141"/>
    </location>
</feature>
<comment type="subcellular location">
    <subcellularLocation>
        <location evidence="1">Nucleus</location>
    </subcellularLocation>
</comment>
<protein>
    <submittedName>
        <fullName evidence="8">WD40-repeat-containing domain protein</fullName>
    </submittedName>
</protein>
<dbReference type="GO" id="GO:0003682">
    <property type="term" value="F:chromatin binding"/>
    <property type="evidence" value="ECO:0007669"/>
    <property type="project" value="TreeGrafter"/>
</dbReference>
<keyword evidence="3" id="KW-0805">Transcription regulation</keyword>
<evidence type="ECO:0000256" key="7">
    <source>
        <dbReference type="PROSITE-ProRule" id="PRU00221"/>
    </source>
</evidence>
<dbReference type="PRINTS" id="PR00320">
    <property type="entry name" value="GPROTEINBRPT"/>
</dbReference>
<evidence type="ECO:0000256" key="2">
    <source>
        <dbReference type="ARBA" id="ARBA00005616"/>
    </source>
</evidence>
<dbReference type="PROSITE" id="PS00678">
    <property type="entry name" value="WD_REPEATS_1"/>
    <property type="match status" value="1"/>
</dbReference>
<dbReference type="PANTHER" id="PTHR19861:SF0">
    <property type="entry name" value="WD REPEAT-CONTAINING PROTEIN 82"/>
    <property type="match status" value="1"/>
</dbReference>
<evidence type="ECO:0000256" key="6">
    <source>
        <dbReference type="ARBA" id="ARBA00023242"/>
    </source>
</evidence>
<dbReference type="GO" id="GO:0006353">
    <property type="term" value="P:DNA-templated transcription termination"/>
    <property type="evidence" value="ECO:0007669"/>
    <property type="project" value="UniProtKB-KW"/>
</dbReference>
<reference evidence="8 9" key="1">
    <citation type="submission" date="2016-07" db="EMBL/GenBank/DDBJ databases">
        <title>Pervasive Adenine N6-methylation of Active Genes in Fungi.</title>
        <authorList>
            <consortium name="DOE Joint Genome Institute"/>
            <person name="Mondo S.J."/>
            <person name="Dannebaum R.O."/>
            <person name="Kuo R.C."/>
            <person name="Labutti K."/>
            <person name="Haridas S."/>
            <person name="Kuo A."/>
            <person name="Salamov A."/>
            <person name="Ahrendt S.R."/>
            <person name="Lipzen A."/>
            <person name="Sullivan W."/>
            <person name="Andreopoulos W.B."/>
            <person name="Clum A."/>
            <person name="Lindquist E."/>
            <person name="Daum C."/>
            <person name="Ramamoorthy G.K."/>
            <person name="Gryganskyi A."/>
            <person name="Culley D."/>
            <person name="Magnuson J.K."/>
            <person name="James T.Y."/>
            <person name="O'Malley M.A."/>
            <person name="Stajich J.E."/>
            <person name="Spatafora J.W."/>
            <person name="Visel A."/>
            <person name="Grigoriev I.V."/>
        </authorList>
    </citation>
    <scope>NUCLEOTIDE SEQUENCE [LARGE SCALE GENOMIC DNA]</scope>
    <source>
        <strain evidence="8 9">NRRL 1336</strain>
    </source>
</reference>
<evidence type="ECO:0000313" key="8">
    <source>
        <dbReference type="EMBL" id="ORZ23931.1"/>
    </source>
</evidence>
<dbReference type="InterPro" id="IPR020472">
    <property type="entry name" value="WD40_PAC1"/>
</dbReference>
<dbReference type="Proteomes" id="UP000193560">
    <property type="component" value="Unassembled WGS sequence"/>
</dbReference>
<keyword evidence="5" id="KW-0677">Repeat</keyword>
<evidence type="ECO:0000313" key="9">
    <source>
        <dbReference type="Proteomes" id="UP000193560"/>
    </source>
</evidence>
<proteinExistence type="inferred from homology"/>
<dbReference type="STRING" id="90262.A0A1X2IYY1"/>
<dbReference type="InterPro" id="IPR001680">
    <property type="entry name" value="WD40_rpt"/>
</dbReference>
<dbReference type="InterPro" id="IPR037867">
    <property type="entry name" value="Swd2/WDR82"/>
</dbReference>
<dbReference type="Pfam" id="PF00400">
    <property type="entry name" value="WD40"/>
    <property type="match status" value="3"/>
</dbReference>
<dbReference type="InterPro" id="IPR019775">
    <property type="entry name" value="WD40_repeat_CS"/>
</dbReference>
<dbReference type="PROSITE" id="PS50294">
    <property type="entry name" value="WD_REPEATS_REGION"/>
    <property type="match status" value="1"/>
</dbReference>
<dbReference type="InterPro" id="IPR015943">
    <property type="entry name" value="WD40/YVTN_repeat-like_dom_sf"/>
</dbReference>
<dbReference type="SUPFAM" id="SSF50978">
    <property type="entry name" value="WD40 repeat-like"/>
    <property type="match status" value="1"/>
</dbReference>
<evidence type="ECO:0000256" key="4">
    <source>
        <dbReference type="ARBA" id="ARBA00022574"/>
    </source>
</evidence>
<comment type="similarity">
    <text evidence="2">Belongs to the WD repeat SWD2 family.</text>
</comment>
<sequence length="373" mass="40867">MDPLALTPPVLSSFQITKSFNTNQASLTSLSFDDTGDLCITSAQDDSLNVYDCKEGRLRTTLFSKRYGTGLTRFTHQASGILHASTKEDDSLRYLSLHDNKYIRYFQGHKDRVISLEISPLDDQLISASLDGTVRLWDLRSPICEGLINTNGRPIAAIDNAGLVFGVGLNSEVLRLYDIRSFDTGPFATWAIPDYRPFHTTTTSTTKPYWTSLKFTNDGQHIIIATSTGTHYVVHAFEGHVVKRLSGPDAYINLHYADADALSPSSPSPSCGEEISVSPDARYVFSGGTRDGVVRVWDLLKDVNVEDSLLPPPAASDCVHYPIVELQSHSSTAATHPSSTKTGINVLGFNPALMMMVSGGKELDFWQPIDISS</sequence>
<evidence type="ECO:0000256" key="3">
    <source>
        <dbReference type="ARBA" id="ARBA00022472"/>
    </source>
</evidence>